<evidence type="ECO:0000313" key="1">
    <source>
        <dbReference type="EMBL" id="KAI0049595.1"/>
    </source>
</evidence>
<dbReference type="EMBL" id="MU275871">
    <property type="protein sequence ID" value="KAI0049595.1"/>
    <property type="molecule type" value="Genomic_DNA"/>
</dbReference>
<name>A0ACB8RZS2_9AGAM</name>
<sequence>MRRQMSTKSTPSFTLPPEKLRALVSLYHQSGQFVTPETLDSAIDHAFIEDGDSHLFATLQMRYADMKAQTKDRGKLPKFGPPEELGYDGRLQVALQDERERRVAGVQDALYGTVGRVRPGLELLEDTWDEVAQSLKNPDDKGEP</sequence>
<dbReference type="Proteomes" id="UP000814033">
    <property type="component" value="Unassembled WGS sequence"/>
</dbReference>
<keyword evidence="2" id="KW-1185">Reference proteome</keyword>
<organism evidence="1 2">
    <name type="scientific">Auriscalpium vulgare</name>
    <dbReference type="NCBI Taxonomy" id="40419"/>
    <lineage>
        <taxon>Eukaryota</taxon>
        <taxon>Fungi</taxon>
        <taxon>Dikarya</taxon>
        <taxon>Basidiomycota</taxon>
        <taxon>Agaricomycotina</taxon>
        <taxon>Agaricomycetes</taxon>
        <taxon>Russulales</taxon>
        <taxon>Auriscalpiaceae</taxon>
        <taxon>Auriscalpium</taxon>
    </lineage>
</organism>
<reference evidence="1" key="1">
    <citation type="submission" date="2021-02" db="EMBL/GenBank/DDBJ databases">
        <authorList>
            <consortium name="DOE Joint Genome Institute"/>
            <person name="Ahrendt S."/>
            <person name="Looney B.P."/>
            <person name="Miyauchi S."/>
            <person name="Morin E."/>
            <person name="Drula E."/>
            <person name="Courty P.E."/>
            <person name="Chicoki N."/>
            <person name="Fauchery L."/>
            <person name="Kohler A."/>
            <person name="Kuo A."/>
            <person name="Labutti K."/>
            <person name="Pangilinan J."/>
            <person name="Lipzen A."/>
            <person name="Riley R."/>
            <person name="Andreopoulos W."/>
            <person name="He G."/>
            <person name="Johnson J."/>
            <person name="Barry K.W."/>
            <person name="Grigoriev I.V."/>
            <person name="Nagy L."/>
            <person name="Hibbett D."/>
            <person name="Henrissat B."/>
            <person name="Matheny P.B."/>
            <person name="Labbe J."/>
            <person name="Martin F."/>
        </authorList>
    </citation>
    <scope>NUCLEOTIDE SEQUENCE</scope>
    <source>
        <strain evidence="1">FP105234-sp</strain>
    </source>
</reference>
<evidence type="ECO:0000313" key="2">
    <source>
        <dbReference type="Proteomes" id="UP000814033"/>
    </source>
</evidence>
<proteinExistence type="predicted"/>
<comment type="caution">
    <text evidence="1">The sequence shown here is derived from an EMBL/GenBank/DDBJ whole genome shotgun (WGS) entry which is preliminary data.</text>
</comment>
<gene>
    <name evidence="1" type="ORF">FA95DRAFT_1488803</name>
</gene>
<accession>A0ACB8RZS2</accession>
<reference evidence="1" key="2">
    <citation type="journal article" date="2022" name="New Phytol.">
        <title>Evolutionary transition to the ectomycorrhizal habit in the genomes of a hyperdiverse lineage of mushroom-forming fungi.</title>
        <authorList>
            <person name="Looney B."/>
            <person name="Miyauchi S."/>
            <person name="Morin E."/>
            <person name="Drula E."/>
            <person name="Courty P.E."/>
            <person name="Kohler A."/>
            <person name="Kuo A."/>
            <person name="LaButti K."/>
            <person name="Pangilinan J."/>
            <person name="Lipzen A."/>
            <person name="Riley R."/>
            <person name="Andreopoulos W."/>
            <person name="He G."/>
            <person name="Johnson J."/>
            <person name="Nolan M."/>
            <person name="Tritt A."/>
            <person name="Barry K.W."/>
            <person name="Grigoriev I.V."/>
            <person name="Nagy L.G."/>
            <person name="Hibbett D."/>
            <person name="Henrissat B."/>
            <person name="Matheny P.B."/>
            <person name="Labbe J."/>
            <person name="Martin F.M."/>
        </authorList>
    </citation>
    <scope>NUCLEOTIDE SEQUENCE</scope>
    <source>
        <strain evidence="1">FP105234-sp</strain>
    </source>
</reference>
<protein>
    <submittedName>
        <fullName evidence="1">Uncharacterized protein</fullName>
    </submittedName>
</protein>